<dbReference type="GeneID" id="5989816"/>
<dbReference type="HOGENOM" id="CLU_028458_2_1_1"/>
<gene>
    <name evidence="4" type="ORF">AO090005000860</name>
</gene>
<dbReference type="STRING" id="510516.Q2URE6"/>
<dbReference type="PANTHER" id="PTHR11820:SF7">
    <property type="entry name" value="ACYLPYRUVASE FAHD1, MITOCHONDRIAL"/>
    <property type="match status" value="1"/>
</dbReference>
<evidence type="ECO:0000313" key="4">
    <source>
        <dbReference type="EMBL" id="BAE55869.1"/>
    </source>
</evidence>
<dbReference type="Proteomes" id="UP000006564">
    <property type="component" value="Chromosome 1"/>
</dbReference>
<name>Q2URE6_ASPOR</name>
<organism evidence="4 5">
    <name type="scientific">Aspergillus oryzae (strain ATCC 42149 / RIB 40)</name>
    <name type="common">Yellow koji mold</name>
    <dbReference type="NCBI Taxonomy" id="510516"/>
    <lineage>
        <taxon>Eukaryota</taxon>
        <taxon>Fungi</taxon>
        <taxon>Dikarya</taxon>
        <taxon>Ascomycota</taxon>
        <taxon>Pezizomycotina</taxon>
        <taxon>Eurotiomycetes</taxon>
        <taxon>Eurotiomycetidae</taxon>
        <taxon>Eurotiales</taxon>
        <taxon>Aspergillaceae</taxon>
        <taxon>Aspergillus</taxon>
        <taxon>Aspergillus subgen. Circumdati</taxon>
    </lineage>
</organism>
<dbReference type="InterPro" id="IPR011234">
    <property type="entry name" value="Fumarylacetoacetase-like_C"/>
</dbReference>
<dbReference type="FunFam" id="3.90.850.10:FF:000002">
    <property type="entry name" value="2-hydroxyhepta-2,4-diene-1,7-dioate isomerase"/>
    <property type="match status" value="1"/>
</dbReference>
<dbReference type="Pfam" id="PF01557">
    <property type="entry name" value="FAA_hydrolase"/>
    <property type="match status" value="1"/>
</dbReference>
<evidence type="ECO:0000256" key="2">
    <source>
        <dbReference type="ARBA" id="ARBA00022723"/>
    </source>
</evidence>
<sequence>MSKIASTFSRLVRFVPKSNPSKVLIGEPVDAQLDVGLALYQGKEVSVRPFTGASVLNPGQKTESTEIISRILSPLSQNEVGSIRCIGLNYTSHAAEMKLSIPDVPTLFIKPPTALSDPWPAPTILPKITQVDNTGDYESEMVIVIGRDAKDVSEADALDYVLGYTAANDVSSRTSQMNQSQWCFSKGFDTSCPIGPTLVSAALFPDASKFQIRGLKNGKVLQDCPLTDLIFSVPKLVSFLSQGTTLPAGTIILTGTPPGVGAAKNPKEFLKNGDEFAVELLPHVGTLVTKIENHK</sequence>
<dbReference type="GO" id="GO:0046872">
    <property type="term" value="F:metal ion binding"/>
    <property type="evidence" value="ECO:0007669"/>
    <property type="project" value="UniProtKB-KW"/>
</dbReference>
<dbReference type="OMA" id="YMHYECE"/>
<dbReference type="SUPFAM" id="SSF56529">
    <property type="entry name" value="FAH"/>
    <property type="match status" value="1"/>
</dbReference>
<evidence type="ECO:0000256" key="1">
    <source>
        <dbReference type="ARBA" id="ARBA00010211"/>
    </source>
</evidence>
<dbReference type="InterPro" id="IPR036663">
    <property type="entry name" value="Fumarylacetoacetase_C_sf"/>
</dbReference>
<comment type="similarity">
    <text evidence="1">Belongs to the FAH family.</text>
</comment>
<dbReference type="GO" id="GO:0006107">
    <property type="term" value="P:oxaloacetate metabolic process"/>
    <property type="evidence" value="ECO:0007669"/>
    <property type="project" value="UniProtKB-ARBA"/>
</dbReference>
<dbReference type="GO" id="GO:0050163">
    <property type="term" value="F:oxaloacetate tautomerase activity"/>
    <property type="evidence" value="ECO:0007669"/>
    <property type="project" value="UniProtKB-ARBA"/>
</dbReference>
<accession>Q2URE6</accession>
<dbReference type="EMBL" id="AP007151">
    <property type="protein sequence ID" value="BAE55869.1"/>
    <property type="molecule type" value="Genomic_DNA"/>
</dbReference>
<proteinExistence type="inferred from homology"/>
<dbReference type="RefSeq" id="XP_001817871.1">
    <property type="nucleotide sequence ID" value="XM_001817819.3"/>
</dbReference>
<dbReference type="KEGG" id="aor:AO090005000860"/>
<protein>
    <submittedName>
        <fullName evidence="4">DNA, SC005</fullName>
    </submittedName>
</protein>
<dbReference type="AlphaFoldDB" id="Q2URE6"/>
<dbReference type="PANTHER" id="PTHR11820">
    <property type="entry name" value="ACYLPYRUVASE"/>
    <property type="match status" value="1"/>
</dbReference>
<dbReference type="VEuPathDB" id="FungiDB:AO090005000860"/>
<keyword evidence="5" id="KW-1185">Reference proteome</keyword>
<reference evidence="4 5" key="1">
    <citation type="journal article" date="2005" name="Nature">
        <title>Genome sequencing and analysis of Aspergillus oryzae.</title>
        <authorList>
            <person name="Machida M."/>
            <person name="Asai K."/>
            <person name="Sano M."/>
            <person name="Tanaka T."/>
            <person name="Kumagai T."/>
            <person name="Terai G."/>
            <person name="Kusumoto K."/>
            <person name="Arima T."/>
            <person name="Akita O."/>
            <person name="Kashiwagi Y."/>
            <person name="Abe K."/>
            <person name="Gomi K."/>
            <person name="Horiuchi H."/>
            <person name="Kitamoto K."/>
            <person name="Kobayashi T."/>
            <person name="Takeuchi M."/>
            <person name="Denning D.W."/>
            <person name="Galagan J.E."/>
            <person name="Nierman W.C."/>
            <person name="Yu J."/>
            <person name="Archer D.B."/>
            <person name="Bennett J.W."/>
            <person name="Bhatnagar D."/>
            <person name="Cleveland T.E."/>
            <person name="Fedorova N.D."/>
            <person name="Gotoh O."/>
            <person name="Horikawa H."/>
            <person name="Hosoyama A."/>
            <person name="Ichinomiya M."/>
            <person name="Igarashi R."/>
            <person name="Iwashita K."/>
            <person name="Juvvadi P.R."/>
            <person name="Kato M."/>
            <person name="Kato Y."/>
            <person name="Kin T."/>
            <person name="Kokubun A."/>
            <person name="Maeda H."/>
            <person name="Maeyama N."/>
            <person name="Maruyama J."/>
            <person name="Nagasaki H."/>
            <person name="Nakajima T."/>
            <person name="Oda K."/>
            <person name="Okada K."/>
            <person name="Paulsen I."/>
            <person name="Sakamoto K."/>
            <person name="Sawano T."/>
            <person name="Takahashi M."/>
            <person name="Takase K."/>
            <person name="Terabayashi Y."/>
            <person name="Wortman J."/>
            <person name="Yamada O."/>
            <person name="Yamagata Y."/>
            <person name="Anazawa H."/>
            <person name="Hata Y."/>
            <person name="Koide Y."/>
            <person name="Komori T."/>
            <person name="Koyama Y."/>
            <person name="Minetoki T."/>
            <person name="Suharnan S."/>
            <person name="Tanaka A."/>
            <person name="Isono K."/>
            <person name="Kuhara S."/>
            <person name="Ogasawara N."/>
            <person name="Kikuchi H."/>
        </authorList>
    </citation>
    <scope>NUCLEOTIDE SEQUENCE [LARGE SCALE GENOMIC DNA]</scope>
    <source>
        <strain evidence="5">ATCC 42149 / RIB 40</strain>
    </source>
</reference>
<evidence type="ECO:0000259" key="3">
    <source>
        <dbReference type="Pfam" id="PF01557"/>
    </source>
</evidence>
<evidence type="ECO:0000313" key="5">
    <source>
        <dbReference type="Proteomes" id="UP000006564"/>
    </source>
</evidence>
<dbReference type="GO" id="GO:0018773">
    <property type="term" value="F:acetylpyruvate hydrolase activity"/>
    <property type="evidence" value="ECO:0007669"/>
    <property type="project" value="TreeGrafter"/>
</dbReference>
<dbReference type="Gene3D" id="3.90.850.10">
    <property type="entry name" value="Fumarylacetoacetase-like, C-terminal domain"/>
    <property type="match status" value="1"/>
</dbReference>
<dbReference type="OrthoDB" id="411064at2759"/>
<feature type="domain" description="Fumarylacetoacetase-like C-terminal" evidence="3">
    <location>
        <begin position="83"/>
        <end position="291"/>
    </location>
</feature>
<keyword evidence="2" id="KW-0479">Metal-binding</keyword>